<accession>A0A8T1ADK2</accession>
<comment type="caution">
    <text evidence="1">The sequence shown here is derived from an EMBL/GenBank/DDBJ whole genome shotgun (WGS) entry which is preliminary data.</text>
</comment>
<protein>
    <submittedName>
        <fullName evidence="1">Uncharacterized protein</fullName>
    </submittedName>
</protein>
<proteinExistence type="predicted"/>
<evidence type="ECO:0000313" key="1">
    <source>
        <dbReference type="EMBL" id="KAG2877640.1"/>
    </source>
</evidence>
<dbReference type="AlphaFoldDB" id="A0A8T1ADK2"/>
<sequence length="55" mass="6194">YKTVTGGMFLLLEASPKRFAGGVAYTSTMPLDSSPWQRLDANRGLRRLRCHLQLL</sequence>
<feature type="non-terminal residue" evidence="1">
    <location>
        <position position="1"/>
    </location>
</feature>
<evidence type="ECO:0000313" key="2">
    <source>
        <dbReference type="Proteomes" id="UP000774804"/>
    </source>
</evidence>
<organism evidence="1 2">
    <name type="scientific">Phytophthora cactorum</name>
    <dbReference type="NCBI Taxonomy" id="29920"/>
    <lineage>
        <taxon>Eukaryota</taxon>
        <taxon>Sar</taxon>
        <taxon>Stramenopiles</taxon>
        <taxon>Oomycota</taxon>
        <taxon>Peronosporomycetes</taxon>
        <taxon>Peronosporales</taxon>
        <taxon>Peronosporaceae</taxon>
        <taxon>Phytophthora</taxon>
    </lineage>
</organism>
<name>A0A8T1ADK2_9STRA</name>
<dbReference type="EMBL" id="RCMI01002262">
    <property type="protein sequence ID" value="KAG2877640.1"/>
    <property type="molecule type" value="Genomic_DNA"/>
</dbReference>
<reference evidence="1" key="1">
    <citation type="submission" date="2018-10" db="EMBL/GenBank/DDBJ databases">
        <title>Effector identification in a new, highly contiguous assembly of the strawberry crown rot pathogen Phytophthora cactorum.</title>
        <authorList>
            <person name="Armitage A.D."/>
            <person name="Nellist C.F."/>
            <person name="Bates H."/>
            <person name="Vickerstaff R.J."/>
            <person name="Harrison R.J."/>
        </authorList>
    </citation>
    <scope>NUCLEOTIDE SEQUENCE</scope>
    <source>
        <strain evidence="1">4032</strain>
    </source>
</reference>
<dbReference type="Proteomes" id="UP000774804">
    <property type="component" value="Unassembled WGS sequence"/>
</dbReference>
<gene>
    <name evidence="1" type="ORF">PC115_g23306</name>
</gene>